<comment type="caution">
    <text evidence="1">The sequence shown here is derived from an EMBL/GenBank/DDBJ whole genome shotgun (WGS) entry which is preliminary data.</text>
</comment>
<protein>
    <submittedName>
        <fullName evidence="1">Uncharacterized protein</fullName>
    </submittedName>
</protein>
<dbReference type="AlphaFoldDB" id="A0AA38HTK3"/>
<evidence type="ECO:0000313" key="1">
    <source>
        <dbReference type="EMBL" id="KAJ3643765.1"/>
    </source>
</evidence>
<name>A0AA38HTK3_9CUCU</name>
<evidence type="ECO:0000313" key="2">
    <source>
        <dbReference type="Proteomes" id="UP001168821"/>
    </source>
</evidence>
<keyword evidence="2" id="KW-1185">Reference proteome</keyword>
<reference evidence="1" key="1">
    <citation type="journal article" date="2023" name="G3 (Bethesda)">
        <title>Whole genome assemblies of Zophobas morio and Tenebrio molitor.</title>
        <authorList>
            <person name="Kaur S."/>
            <person name="Stinson S.A."/>
            <person name="diCenzo G.C."/>
        </authorList>
    </citation>
    <scope>NUCLEOTIDE SEQUENCE</scope>
    <source>
        <strain evidence="1">QUZm001</strain>
    </source>
</reference>
<dbReference type="EMBL" id="JALNTZ010000008">
    <property type="protein sequence ID" value="KAJ3643765.1"/>
    <property type="molecule type" value="Genomic_DNA"/>
</dbReference>
<organism evidence="1 2">
    <name type="scientific">Zophobas morio</name>
    <dbReference type="NCBI Taxonomy" id="2755281"/>
    <lineage>
        <taxon>Eukaryota</taxon>
        <taxon>Metazoa</taxon>
        <taxon>Ecdysozoa</taxon>
        <taxon>Arthropoda</taxon>
        <taxon>Hexapoda</taxon>
        <taxon>Insecta</taxon>
        <taxon>Pterygota</taxon>
        <taxon>Neoptera</taxon>
        <taxon>Endopterygota</taxon>
        <taxon>Coleoptera</taxon>
        <taxon>Polyphaga</taxon>
        <taxon>Cucujiformia</taxon>
        <taxon>Tenebrionidae</taxon>
        <taxon>Zophobas</taxon>
    </lineage>
</organism>
<proteinExistence type="predicted"/>
<gene>
    <name evidence="1" type="ORF">Zmor_026454</name>
</gene>
<accession>A0AA38HTK3</accession>
<sequence length="154" mass="16780">MPRYSRNVTSRRPRYRSSTAFEAVLASTGLRRGVYAQQTCGVDVLVGNTPLVRGDYSSGRAHSNDVLLRSVPDRSRVEIGNLVEEHLRRLLVHSALGFPKARGVVPCVGATVLCLHGFGGFSAARDCQGLSRDGEGSGRFFGFFFRHMVSGQPP</sequence>
<dbReference type="Proteomes" id="UP001168821">
    <property type="component" value="Unassembled WGS sequence"/>
</dbReference>